<dbReference type="EC" id="3.5.4.2" evidence="2 6"/>
<dbReference type="Gene3D" id="2.30.40.10">
    <property type="entry name" value="Urease, subunit C, domain 1"/>
    <property type="match status" value="1"/>
</dbReference>
<dbReference type="InterPro" id="IPR011059">
    <property type="entry name" value="Metal-dep_hydrolase_composite"/>
</dbReference>
<proteinExistence type="inferred from homology"/>
<feature type="domain" description="Adenine deaminase C-terminal" evidence="8">
    <location>
        <begin position="420"/>
        <end position="585"/>
    </location>
</feature>
<dbReference type="EMBL" id="BSFH01000032">
    <property type="protein sequence ID" value="GLK65056.1"/>
    <property type="molecule type" value="Genomic_DNA"/>
</dbReference>
<evidence type="ECO:0000256" key="6">
    <source>
        <dbReference type="HAMAP-Rule" id="MF_01518"/>
    </source>
</evidence>
<dbReference type="InterPro" id="IPR006679">
    <property type="entry name" value="Adenine_deam"/>
</dbReference>
<feature type="domain" description="Amidohydrolase-related" evidence="7">
    <location>
        <begin position="76"/>
        <end position="364"/>
    </location>
</feature>
<comment type="catalytic activity">
    <reaction evidence="5 6">
        <text>adenine + H2O + H(+) = hypoxanthine + NH4(+)</text>
        <dbReference type="Rhea" id="RHEA:23688"/>
        <dbReference type="ChEBI" id="CHEBI:15377"/>
        <dbReference type="ChEBI" id="CHEBI:15378"/>
        <dbReference type="ChEBI" id="CHEBI:16708"/>
        <dbReference type="ChEBI" id="CHEBI:17368"/>
        <dbReference type="ChEBI" id="CHEBI:28938"/>
        <dbReference type="EC" id="3.5.4.2"/>
    </reaction>
</comment>
<reference evidence="9" key="1">
    <citation type="journal article" date="2014" name="Int. J. Syst. Evol. Microbiol.">
        <title>Complete genome sequence of Corynebacterium casei LMG S-19264T (=DSM 44701T), isolated from a smear-ripened cheese.</title>
        <authorList>
            <consortium name="US DOE Joint Genome Institute (JGI-PGF)"/>
            <person name="Walter F."/>
            <person name="Albersmeier A."/>
            <person name="Kalinowski J."/>
            <person name="Ruckert C."/>
        </authorList>
    </citation>
    <scope>NUCLEOTIDE SEQUENCE</scope>
    <source>
        <strain evidence="9">VKM B-2222</strain>
    </source>
</reference>
<evidence type="ECO:0000313" key="9">
    <source>
        <dbReference type="EMBL" id="GLK65056.1"/>
    </source>
</evidence>
<comment type="similarity">
    <text evidence="1 6">Belongs to the metallo-dependent hydrolases superfamily. Adenine deaminase family.</text>
</comment>
<evidence type="ECO:0000256" key="2">
    <source>
        <dbReference type="ARBA" id="ARBA00012782"/>
    </source>
</evidence>
<evidence type="ECO:0000256" key="4">
    <source>
        <dbReference type="ARBA" id="ARBA00023211"/>
    </source>
</evidence>
<evidence type="ECO:0000256" key="5">
    <source>
        <dbReference type="ARBA" id="ARBA00047720"/>
    </source>
</evidence>
<keyword evidence="4 6" id="KW-0464">Manganese</keyword>
<dbReference type="Proteomes" id="UP001143349">
    <property type="component" value="Unassembled WGS sequence"/>
</dbReference>
<sequence length="608" mass="63959">MLKPWIEAQARLVEVAAGRAPADLVIRGGKWVNVHTREVIPDTDIAVADGRVAYVGPDASPSIGPGTQVIGAGGRFMVPGLIDAHMHVESGMLTPAGFAAAVIPHGTTTIFHDPHEIANVLGLEGVRLMRDESLLQPISMFTQMPSCAPSAPGLETTGQPITEGEVAQAMGWEGIIGLGEMMNFPGVASGDRQMLAEIAATRAAGKTVGGHYASPDLGRPFHAYVAGGANDDHETTTEAQGIARVRQGMGCMMRLGSAWYDVESQITAITEKGLDPRFFILCTDDSHSGTLVNDGHMNRVVRHAIDCGCDPLIAIQMATINSASHFGLERELGSITPGRRADVILTSDLHSLPVEAVIAQGQLVAEDGRLLVDCPRIDWPETARQSVHLGKTIAAADFEARAQGDSALVRVIGVVENQAPTRALTAELPIREGVIEPEGGTCHIALVERHRGTGGVVNGFVSGFGYQGRMAVASTVAHDSHHMIVVGTCRENMAAAANHLARIGGGVTVFRDGAELASVALPIAGLMSDRPAPEMADAAQGIVKAMQDCGCTLNNAYMQHSLLALVVIPELRISDLGIVDVTRFELVDLVVGDAEASAWADADCADKS</sequence>
<dbReference type="RefSeq" id="WP_271179931.1">
    <property type="nucleotide sequence ID" value="NZ_BSFH01000032.1"/>
</dbReference>
<dbReference type="InterPro" id="IPR026912">
    <property type="entry name" value="Adenine_deam_C"/>
</dbReference>
<dbReference type="InterPro" id="IPR032466">
    <property type="entry name" value="Metal_Hydrolase"/>
</dbReference>
<dbReference type="CDD" id="cd01295">
    <property type="entry name" value="AdeC"/>
    <property type="match status" value="1"/>
</dbReference>
<dbReference type="InterPro" id="IPR006680">
    <property type="entry name" value="Amidohydro-rel"/>
</dbReference>
<reference evidence="9" key="2">
    <citation type="submission" date="2023-01" db="EMBL/GenBank/DDBJ databases">
        <authorList>
            <person name="Sun Q."/>
            <person name="Evtushenko L."/>
        </authorList>
    </citation>
    <scope>NUCLEOTIDE SEQUENCE</scope>
    <source>
        <strain evidence="9">VKM B-2222</strain>
    </source>
</reference>
<dbReference type="SUPFAM" id="SSF51556">
    <property type="entry name" value="Metallo-dependent hydrolases"/>
    <property type="match status" value="1"/>
</dbReference>
<protein>
    <recommendedName>
        <fullName evidence="2 6">Adenine deaminase</fullName>
        <shortName evidence="6">Adenase</shortName>
        <shortName evidence="6">Adenine aminase</shortName>
        <ecNumber evidence="2 6">3.5.4.2</ecNumber>
    </recommendedName>
</protein>
<comment type="cofactor">
    <cofactor evidence="6">
        <name>Mn(2+)</name>
        <dbReference type="ChEBI" id="CHEBI:29035"/>
    </cofactor>
</comment>
<gene>
    <name evidence="6 9" type="primary">ade</name>
    <name evidence="9" type="ORF">GCM10017635_25270</name>
</gene>
<dbReference type="AlphaFoldDB" id="A0AAD3RUQ9"/>
<evidence type="ECO:0000259" key="7">
    <source>
        <dbReference type="Pfam" id="PF01979"/>
    </source>
</evidence>
<comment type="caution">
    <text evidence="9">The sequence shown here is derived from an EMBL/GenBank/DDBJ whole genome shotgun (WGS) entry which is preliminary data.</text>
</comment>
<dbReference type="PANTHER" id="PTHR11113">
    <property type="entry name" value="N-ACETYLGLUCOSAMINE-6-PHOSPHATE DEACETYLASE"/>
    <property type="match status" value="1"/>
</dbReference>
<name>A0AAD3RUQ9_9RHOB</name>
<dbReference type="Pfam" id="PF13382">
    <property type="entry name" value="Adenine_deam_C"/>
    <property type="match status" value="1"/>
</dbReference>
<dbReference type="Pfam" id="PF01979">
    <property type="entry name" value="Amidohydro_1"/>
    <property type="match status" value="1"/>
</dbReference>
<organism evidence="9 10">
    <name type="scientific">Paracoccus kondratievae</name>
    <dbReference type="NCBI Taxonomy" id="135740"/>
    <lineage>
        <taxon>Bacteria</taxon>
        <taxon>Pseudomonadati</taxon>
        <taxon>Pseudomonadota</taxon>
        <taxon>Alphaproteobacteria</taxon>
        <taxon>Rhodobacterales</taxon>
        <taxon>Paracoccaceae</taxon>
        <taxon>Paracoccus</taxon>
    </lineage>
</organism>
<evidence type="ECO:0000259" key="8">
    <source>
        <dbReference type="Pfam" id="PF13382"/>
    </source>
</evidence>
<keyword evidence="3 6" id="KW-0378">Hydrolase</keyword>
<evidence type="ECO:0000256" key="3">
    <source>
        <dbReference type="ARBA" id="ARBA00022801"/>
    </source>
</evidence>
<dbReference type="PANTHER" id="PTHR11113:SF2">
    <property type="entry name" value="ADENINE DEAMINASE"/>
    <property type="match status" value="1"/>
</dbReference>
<accession>A0AAD3RUQ9</accession>
<dbReference type="SUPFAM" id="SSF51338">
    <property type="entry name" value="Composite domain of metallo-dependent hydrolases"/>
    <property type="match status" value="1"/>
</dbReference>
<dbReference type="HAMAP" id="MF_01518">
    <property type="entry name" value="Adenine_deamin"/>
    <property type="match status" value="1"/>
</dbReference>
<evidence type="ECO:0000313" key="10">
    <source>
        <dbReference type="Proteomes" id="UP001143349"/>
    </source>
</evidence>
<dbReference type="Gene3D" id="3.20.20.140">
    <property type="entry name" value="Metal-dependent hydrolases"/>
    <property type="match status" value="1"/>
</dbReference>
<evidence type="ECO:0000256" key="1">
    <source>
        <dbReference type="ARBA" id="ARBA00006773"/>
    </source>
</evidence>
<dbReference type="GO" id="GO:0000034">
    <property type="term" value="F:adenine deaminase activity"/>
    <property type="evidence" value="ECO:0007669"/>
    <property type="project" value="UniProtKB-UniRule"/>
</dbReference>
<keyword evidence="10" id="KW-1185">Reference proteome</keyword>
<dbReference type="GO" id="GO:0006146">
    <property type="term" value="P:adenine catabolic process"/>
    <property type="evidence" value="ECO:0007669"/>
    <property type="project" value="InterPro"/>
</dbReference>